<proteinExistence type="predicted"/>
<evidence type="ECO:0000313" key="1">
    <source>
        <dbReference type="EMBL" id="ESO03926.1"/>
    </source>
</evidence>
<evidence type="ECO:0000313" key="2">
    <source>
        <dbReference type="EnsemblMetazoa" id="HelroP172955"/>
    </source>
</evidence>
<dbReference type="KEGG" id="hro:HELRODRAFT_172955"/>
<protein>
    <submittedName>
        <fullName evidence="1 2">Uncharacterized protein</fullName>
    </submittedName>
</protein>
<dbReference type="RefSeq" id="XP_009017862.1">
    <property type="nucleotide sequence ID" value="XM_009019614.1"/>
</dbReference>
<reference evidence="3" key="1">
    <citation type="submission" date="2012-12" db="EMBL/GenBank/DDBJ databases">
        <authorList>
            <person name="Hellsten U."/>
            <person name="Grimwood J."/>
            <person name="Chapman J.A."/>
            <person name="Shapiro H."/>
            <person name="Aerts A."/>
            <person name="Otillar R.P."/>
            <person name="Terry A.Y."/>
            <person name="Boore J.L."/>
            <person name="Simakov O."/>
            <person name="Marletaz F."/>
            <person name="Cho S.-J."/>
            <person name="Edsinger-Gonzales E."/>
            <person name="Havlak P."/>
            <person name="Kuo D.-H."/>
            <person name="Larsson T."/>
            <person name="Lv J."/>
            <person name="Arendt D."/>
            <person name="Savage R."/>
            <person name="Osoegawa K."/>
            <person name="de Jong P."/>
            <person name="Lindberg D.R."/>
            <person name="Seaver E.C."/>
            <person name="Weisblat D.A."/>
            <person name="Putnam N.H."/>
            <person name="Grigoriev I.V."/>
            <person name="Rokhsar D.S."/>
        </authorList>
    </citation>
    <scope>NUCLEOTIDE SEQUENCE</scope>
</reference>
<accession>T1F673</accession>
<gene>
    <name evidence="2" type="primary">20204322</name>
    <name evidence="1" type="ORF">HELRODRAFT_172955</name>
</gene>
<dbReference type="EMBL" id="AMQM01004414">
    <property type="status" value="NOT_ANNOTATED_CDS"/>
    <property type="molecule type" value="Genomic_DNA"/>
</dbReference>
<reference evidence="2" key="3">
    <citation type="submission" date="2015-06" db="UniProtKB">
        <authorList>
            <consortium name="EnsemblMetazoa"/>
        </authorList>
    </citation>
    <scope>IDENTIFICATION</scope>
</reference>
<sequence>MTVGFEEGCVEKMSLWTFFKDEGEWMKNLTLCDKWGGRTLVGRSIMDGVGSCEFLGVTDPSSFIDNKNVTPNGYVGKYKMADKMDFKCFLNGNSSFHKKEDNQPSNNCALHDALDNVNNSLISVNRTLLRISEGLEEVLSKYSKEILSEKRSSLTDKHVSSRKPKRQPSERTANNLLEDHVTKKGIEKMCLKLRMDENALSKNMTAEEMKNLLDIRRMEYKMKLMEACFHTYEHLLNQNVLKYCTNTTAK</sequence>
<dbReference type="EMBL" id="KB096551">
    <property type="protein sequence ID" value="ESO03926.1"/>
    <property type="molecule type" value="Genomic_DNA"/>
</dbReference>
<keyword evidence="3" id="KW-1185">Reference proteome</keyword>
<reference evidence="1 3" key="2">
    <citation type="journal article" date="2013" name="Nature">
        <title>Insights into bilaterian evolution from three spiralian genomes.</title>
        <authorList>
            <person name="Simakov O."/>
            <person name="Marletaz F."/>
            <person name="Cho S.J."/>
            <person name="Edsinger-Gonzales E."/>
            <person name="Havlak P."/>
            <person name="Hellsten U."/>
            <person name="Kuo D.H."/>
            <person name="Larsson T."/>
            <person name="Lv J."/>
            <person name="Arendt D."/>
            <person name="Savage R."/>
            <person name="Osoegawa K."/>
            <person name="de Jong P."/>
            <person name="Grimwood J."/>
            <person name="Chapman J.A."/>
            <person name="Shapiro H."/>
            <person name="Aerts A."/>
            <person name="Otillar R.P."/>
            <person name="Terry A.Y."/>
            <person name="Boore J.L."/>
            <person name="Grigoriev I.V."/>
            <person name="Lindberg D.R."/>
            <person name="Seaver E.C."/>
            <person name="Weisblat D.A."/>
            <person name="Putnam N.H."/>
            <person name="Rokhsar D.S."/>
        </authorList>
    </citation>
    <scope>NUCLEOTIDE SEQUENCE</scope>
</reference>
<organism evidence="2 3">
    <name type="scientific">Helobdella robusta</name>
    <name type="common">Californian leech</name>
    <dbReference type="NCBI Taxonomy" id="6412"/>
    <lineage>
        <taxon>Eukaryota</taxon>
        <taxon>Metazoa</taxon>
        <taxon>Spiralia</taxon>
        <taxon>Lophotrochozoa</taxon>
        <taxon>Annelida</taxon>
        <taxon>Clitellata</taxon>
        <taxon>Hirudinea</taxon>
        <taxon>Rhynchobdellida</taxon>
        <taxon>Glossiphoniidae</taxon>
        <taxon>Helobdella</taxon>
    </lineage>
</organism>
<evidence type="ECO:0000313" key="3">
    <source>
        <dbReference type="Proteomes" id="UP000015101"/>
    </source>
</evidence>
<dbReference type="CTD" id="20204322"/>
<name>T1F673_HELRO</name>
<dbReference type="InParanoid" id="T1F673"/>
<dbReference type="EnsemblMetazoa" id="HelroT172955">
    <property type="protein sequence ID" value="HelroP172955"/>
    <property type="gene ID" value="HelroG172955"/>
</dbReference>
<dbReference type="Proteomes" id="UP000015101">
    <property type="component" value="Unassembled WGS sequence"/>
</dbReference>
<dbReference type="GeneID" id="20204322"/>
<dbReference type="HOGENOM" id="CLU_1112354_0_0_1"/>
<dbReference type="AlphaFoldDB" id="T1F673"/>